<dbReference type="EMBL" id="DRYU01000005">
    <property type="protein sequence ID" value="HHP92077.1"/>
    <property type="molecule type" value="Genomic_DNA"/>
</dbReference>
<accession>A0A7J3YTI0</accession>
<name>A0A7J3YTI0_9CREN</name>
<proteinExistence type="predicted"/>
<dbReference type="SUPFAM" id="SSF51905">
    <property type="entry name" value="FAD/NAD(P)-binding domain"/>
    <property type="match status" value="1"/>
</dbReference>
<dbReference type="AlphaFoldDB" id="A0A7J3YTI0"/>
<evidence type="ECO:0000313" key="1">
    <source>
        <dbReference type="EMBL" id="HHP92077.1"/>
    </source>
</evidence>
<gene>
    <name evidence="1" type="ORF">ENM70_00385</name>
</gene>
<protein>
    <recommendedName>
        <fullName evidence="2">NAD(P)/FAD-dependent oxidoreductase</fullName>
    </recommendedName>
</protein>
<sequence>MNVDVVIIGSGLAALKAYSIISHRRNFNPLIIDFNPLGGVFAPLGFAYKYPKIPIFIDHDVISAFPSCNFTCYPIEARVLKEDNIIDKIKGFAPFNVQRLWFYELAKKKIACFSPQINECVLKSLSIYNYMIKKIRDSIRKIDVSNQVVVTAQGLTFRYERLVYTWPLDILIKMISNVGASDLLTLLNDATNKIRYVSIYARSYIVYEKTPNAISHKIELYFHGTKASRSHTIIKVPIAEHTILLYALTSYSEYYPLLPGIGDKIHSELRKHKVLTSSMQVLDYSDVNIVYGLLNIPPKEALEKVCEELKKHNIVLFGRVAEWREYDVPSLLFKHPLLNIV</sequence>
<dbReference type="Gene3D" id="3.50.50.60">
    <property type="entry name" value="FAD/NAD(P)-binding domain"/>
    <property type="match status" value="1"/>
</dbReference>
<dbReference type="InterPro" id="IPR036188">
    <property type="entry name" value="FAD/NAD-bd_sf"/>
</dbReference>
<evidence type="ECO:0008006" key="2">
    <source>
        <dbReference type="Google" id="ProtNLM"/>
    </source>
</evidence>
<comment type="caution">
    <text evidence="1">The sequence shown here is derived from an EMBL/GenBank/DDBJ whole genome shotgun (WGS) entry which is preliminary data.</text>
</comment>
<organism evidence="1">
    <name type="scientific">Ignisphaera aggregans</name>
    <dbReference type="NCBI Taxonomy" id="334771"/>
    <lineage>
        <taxon>Archaea</taxon>
        <taxon>Thermoproteota</taxon>
        <taxon>Thermoprotei</taxon>
        <taxon>Desulfurococcales</taxon>
        <taxon>Desulfurococcaceae</taxon>
        <taxon>Ignisphaera</taxon>
    </lineage>
</organism>
<reference evidence="1" key="1">
    <citation type="journal article" date="2020" name="mSystems">
        <title>Genome- and Community-Level Interaction Insights into Carbon Utilization and Element Cycling Functions of Hydrothermarchaeota in Hydrothermal Sediment.</title>
        <authorList>
            <person name="Zhou Z."/>
            <person name="Liu Y."/>
            <person name="Xu W."/>
            <person name="Pan J."/>
            <person name="Luo Z.H."/>
            <person name="Li M."/>
        </authorList>
    </citation>
    <scope>NUCLEOTIDE SEQUENCE [LARGE SCALE GENOMIC DNA]</scope>
    <source>
        <strain evidence="1">SpSt-1109</strain>
    </source>
</reference>